<accession>A0A7J0BMH0</accession>
<keyword evidence="2" id="KW-0808">Transferase</keyword>
<dbReference type="RefSeq" id="WP_174406538.1">
    <property type="nucleotide sequence ID" value="NZ_BLVO01000016.1"/>
</dbReference>
<organism evidence="2 3">
    <name type="scientific">Desulfovibrio subterraneus</name>
    <dbReference type="NCBI Taxonomy" id="2718620"/>
    <lineage>
        <taxon>Bacteria</taxon>
        <taxon>Pseudomonadati</taxon>
        <taxon>Thermodesulfobacteriota</taxon>
        <taxon>Desulfovibrionia</taxon>
        <taxon>Desulfovibrionales</taxon>
        <taxon>Desulfovibrionaceae</taxon>
        <taxon>Desulfovibrio</taxon>
    </lineage>
</organism>
<dbReference type="PANTHER" id="PTHR43792">
    <property type="entry name" value="GNAT FAMILY, PUTATIVE (AFU_ORTHOLOGUE AFUA_3G00765)-RELATED-RELATED"/>
    <property type="match status" value="1"/>
</dbReference>
<dbReference type="EMBL" id="BLVO01000016">
    <property type="protein sequence ID" value="GFM34890.1"/>
    <property type="molecule type" value="Genomic_DNA"/>
</dbReference>
<proteinExistence type="predicted"/>
<dbReference type="InterPro" id="IPR000182">
    <property type="entry name" value="GNAT_dom"/>
</dbReference>
<comment type="caution">
    <text evidence="2">The sequence shown here is derived from an EMBL/GenBank/DDBJ whole genome shotgun (WGS) entry which is preliminary data.</text>
</comment>
<dbReference type="InterPro" id="IPR051531">
    <property type="entry name" value="N-acetyltransferase"/>
</dbReference>
<reference evidence="2 3" key="1">
    <citation type="submission" date="2020-05" db="EMBL/GenBank/DDBJ databases">
        <title>Draft genome sequence of Desulfovibrio sp. strain HN2T.</title>
        <authorList>
            <person name="Ueno A."/>
            <person name="Tamazawa S."/>
            <person name="Tamamura S."/>
            <person name="Murakami T."/>
            <person name="Kiyama T."/>
            <person name="Inomata H."/>
            <person name="Amano Y."/>
            <person name="Miyakawa K."/>
            <person name="Tamaki H."/>
            <person name="Naganuma T."/>
            <person name="Kaneko K."/>
        </authorList>
    </citation>
    <scope>NUCLEOTIDE SEQUENCE [LARGE SCALE GENOMIC DNA]</scope>
    <source>
        <strain evidence="2 3">HN2</strain>
    </source>
</reference>
<feature type="domain" description="N-acetyltransferase" evidence="1">
    <location>
        <begin position="9"/>
        <end position="173"/>
    </location>
</feature>
<sequence>MTRIKTERLLIRNFETKDAEGVFAYLSHPRANCFLAERVRTLEEAAATVARKSQDELQLAVCLQETDSVIGEVFAIKEEPDTYSVGWNFNAQYEGKGYASEGARAFLDFLFTSRGARRIYGYVEETNHSSQKLCERLDMCREGFFIEFVTFTNNPDGTPKYENTFVYAVLKREWEFCKMLNSQYFDQP</sequence>
<evidence type="ECO:0000259" key="1">
    <source>
        <dbReference type="PROSITE" id="PS51186"/>
    </source>
</evidence>
<dbReference type="Proteomes" id="UP000503840">
    <property type="component" value="Unassembled WGS sequence"/>
</dbReference>
<dbReference type="AlphaFoldDB" id="A0A7J0BMH0"/>
<evidence type="ECO:0000313" key="3">
    <source>
        <dbReference type="Proteomes" id="UP000503840"/>
    </source>
</evidence>
<dbReference type="PANTHER" id="PTHR43792:SF1">
    <property type="entry name" value="N-ACETYLTRANSFERASE DOMAIN-CONTAINING PROTEIN"/>
    <property type="match status" value="1"/>
</dbReference>
<dbReference type="InterPro" id="IPR016181">
    <property type="entry name" value="Acyl_CoA_acyltransferase"/>
</dbReference>
<keyword evidence="3" id="KW-1185">Reference proteome</keyword>
<name>A0A7J0BMH0_9BACT</name>
<evidence type="ECO:0000313" key="2">
    <source>
        <dbReference type="EMBL" id="GFM34890.1"/>
    </source>
</evidence>
<dbReference type="PROSITE" id="PS51186">
    <property type="entry name" value="GNAT"/>
    <property type="match status" value="1"/>
</dbReference>
<protein>
    <submittedName>
        <fullName evidence="2">N-acetyltransferase GCN5</fullName>
    </submittedName>
</protein>
<gene>
    <name evidence="2" type="ORF">DSM101010T_32550</name>
</gene>
<dbReference type="Gene3D" id="3.40.630.30">
    <property type="match status" value="1"/>
</dbReference>
<dbReference type="Pfam" id="PF13302">
    <property type="entry name" value="Acetyltransf_3"/>
    <property type="match status" value="1"/>
</dbReference>
<dbReference type="SUPFAM" id="SSF55729">
    <property type="entry name" value="Acyl-CoA N-acyltransferases (Nat)"/>
    <property type="match status" value="1"/>
</dbReference>
<dbReference type="GO" id="GO:0016747">
    <property type="term" value="F:acyltransferase activity, transferring groups other than amino-acyl groups"/>
    <property type="evidence" value="ECO:0007669"/>
    <property type="project" value="InterPro"/>
</dbReference>